<dbReference type="AlphaFoldDB" id="A0A3B4ZX74"/>
<feature type="compositionally biased region" description="Low complexity" evidence="17">
    <location>
        <begin position="301"/>
        <end position="315"/>
    </location>
</feature>
<evidence type="ECO:0000256" key="5">
    <source>
        <dbReference type="ARBA" id="ARBA00022448"/>
    </source>
</evidence>
<evidence type="ECO:0000256" key="3">
    <source>
        <dbReference type="ARBA" id="ARBA00004492"/>
    </source>
</evidence>
<keyword evidence="8" id="KW-0967">Endosome</keyword>
<reference evidence="21" key="2">
    <citation type="submission" date="2025-04" db="UniProtKB">
        <authorList>
            <consortium name="RefSeq"/>
        </authorList>
    </citation>
    <scope>IDENTIFICATION</scope>
</reference>
<dbReference type="STRING" id="144197.ENSSPAP00000010709"/>
<dbReference type="SMART" id="SM00312">
    <property type="entry name" value="PX"/>
    <property type="match status" value="1"/>
</dbReference>
<dbReference type="InterPro" id="IPR036871">
    <property type="entry name" value="PX_dom_sf"/>
</dbReference>
<dbReference type="GO" id="GO:0031901">
    <property type="term" value="C:early endosome membrane"/>
    <property type="evidence" value="ECO:0007669"/>
    <property type="project" value="UniProtKB-SubCell"/>
</dbReference>
<dbReference type="SUPFAM" id="SSF64268">
    <property type="entry name" value="PX domain"/>
    <property type="match status" value="1"/>
</dbReference>
<dbReference type="GeneID" id="103369043"/>
<evidence type="ECO:0000256" key="17">
    <source>
        <dbReference type="SAM" id="MobiDB-lite"/>
    </source>
</evidence>
<dbReference type="GO" id="GO:0045022">
    <property type="term" value="P:early endosome to late endosome transport"/>
    <property type="evidence" value="ECO:0007669"/>
    <property type="project" value="TreeGrafter"/>
</dbReference>
<evidence type="ECO:0000256" key="16">
    <source>
        <dbReference type="SAM" id="Coils"/>
    </source>
</evidence>
<dbReference type="OrthoDB" id="76516at2759"/>
<sequence length="363" mass="40296">MASPFVPVPVPMDRALSGGSNKLRRPQRASSLGSVSSSLESSSPIIGMAGENPGRELLGSQRSSRCADRAGRSRTPPPLQSPVTRARVNGTLEASVEYSSCPRSVSDPDGSQQIEERPITPTVLGYEVMEERAKFTVYKVLVKKTPDESWVVFRRYTDFSRLNDKLKEMFPGFRLSLPPKRWFKDNYDSDFLEDRQLGLQAFLQNLVAHKDIANCLAVREFLCLDDPPGPFDSLEESRAFCETLEESNYRLQKELLEKQKEIASLKRRLEEREQAILVLEKHINGECVSPESPCGLSAQGSESSADVDVESSAAEADQDMPDDTGGRCEVQPVRSSACWCGPSLSVSPPVIQVTQLYHKKLEP</sequence>
<reference evidence="19" key="1">
    <citation type="submission" date="2023-09" db="UniProtKB">
        <authorList>
            <consortium name="Ensembl"/>
        </authorList>
    </citation>
    <scope>IDENTIFICATION</scope>
</reference>
<feature type="domain" description="PX" evidence="18">
    <location>
        <begin position="116"/>
        <end position="229"/>
    </location>
</feature>
<keyword evidence="6" id="KW-0963">Cytoplasm</keyword>
<proteinExistence type="predicted"/>
<keyword evidence="11" id="KW-0446">Lipid-binding</keyword>
<dbReference type="FunFam" id="3.30.1520.10:FF:000011">
    <property type="entry name" value="Putative sorting nexin-16"/>
    <property type="match status" value="1"/>
</dbReference>
<feature type="region of interest" description="Disordered" evidence="17">
    <location>
        <begin position="1"/>
        <end position="88"/>
    </location>
</feature>
<keyword evidence="20" id="KW-1185">Reference proteome</keyword>
<evidence type="ECO:0000256" key="12">
    <source>
        <dbReference type="ARBA" id="ARBA00023136"/>
    </source>
</evidence>
<evidence type="ECO:0000256" key="11">
    <source>
        <dbReference type="ARBA" id="ARBA00023121"/>
    </source>
</evidence>
<organism evidence="19">
    <name type="scientific">Stegastes partitus</name>
    <name type="common">bicolor damselfish</name>
    <dbReference type="NCBI Taxonomy" id="144197"/>
    <lineage>
        <taxon>Eukaryota</taxon>
        <taxon>Metazoa</taxon>
        <taxon>Chordata</taxon>
        <taxon>Craniata</taxon>
        <taxon>Vertebrata</taxon>
        <taxon>Euteleostomi</taxon>
        <taxon>Actinopterygii</taxon>
        <taxon>Neopterygii</taxon>
        <taxon>Teleostei</taxon>
        <taxon>Neoteleostei</taxon>
        <taxon>Acanthomorphata</taxon>
        <taxon>Ovalentaria</taxon>
        <taxon>Pomacentridae</taxon>
        <taxon>Stegastes</taxon>
    </lineage>
</organism>
<dbReference type="CTD" id="64089"/>
<evidence type="ECO:0000259" key="18">
    <source>
        <dbReference type="PROSITE" id="PS50195"/>
    </source>
</evidence>
<dbReference type="GO" id="GO:0006622">
    <property type="term" value="P:protein targeting to lysosome"/>
    <property type="evidence" value="ECO:0007669"/>
    <property type="project" value="TreeGrafter"/>
</dbReference>
<keyword evidence="7" id="KW-0597">Phosphoprotein</keyword>
<keyword evidence="12" id="KW-0472">Membrane</keyword>
<feature type="region of interest" description="Disordered" evidence="17">
    <location>
        <begin position="293"/>
        <end position="328"/>
    </location>
</feature>
<evidence type="ECO:0000256" key="2">
    <source>
        <dbReference type="ARBA" id="ARBA00004371"/>
    </source>
</evidence>
<feature type="compositionally biased region" description="Low complexity" evidence="17">
    <location>
        <begin position="30"/>
        <end position="43"/>
    </location>
</feature>
<dbReference type="InterPro" id="IPR037911">
    <property type="entry name" value="SNX16_PX"/>
</dbReference>
<dbReference type="PANTHER" id="PTHR22999">
    <property type="entry name" value="PX SERINE/THREONINE KINASE PXK"/>
    <property type="match status" value="1"/>
</dbReference>
<evidence type="ECO:0000313" key="21">
    <source>
        <dbReference type="RefSeq" id="XP_008295857.1"/>
    </source>
</evidence>
<evidence type="ECO:0000256" key="6">
    <source>
        <dbReference type="ARBA" id="ARBA00022490"/>
    </source>
</evidence>
<feature type="compositionally biased region" description="Pro residues" evidence="17">
    <location>
        <begin position="1"/>
        <end position="10"/>
    </location>
</feature>
<keyword evidence="9" id="KW-0653">Protein transport</keyword>
<evidence type="ECO:0000256" key="9">
    <source>
        <dbReference type="ARBA" id="ARBA00022927"/>
    </source>
</evidence>
<evidence type="ECO:0000256" key="14">
    <source>
        <dbReference type="ARBA" id="ARBA00063452"/>
    </source>
</evidence>
<gene>
    <name evidence="21" type="primary">snx16</name>
</gene>
<evidence type="ECO:0000256" key="15">
    <source>
        <dbReference type="ARBA" id="ARBA00071931"/>
    </source>
</evidence>
<dbReference type="InterPro" id="IPR001683">
    <property type="entry name" value="PX_dom"/>
</dbReference>
<dbReference type="Ensembl" id="ENSSPAT00000010890.1">
    <property type="protein sequence ID" value="ENSSPAP00000010709.1"/>
    <property type="gene ID" value="ENSSPAG00000008113.1"/>
</dbReference>
<dbReference type="RefSeq" id="XP_008295857.1">
    <property type="nucleotide sequence ID" value="XM_008297635.1"/>
</dbReference>
<dbReference type="Proteomes" id="UP000694891">
    <property type="component" value="Unplaced"/>
</dbReference>
<keyword evidence="5" id="KW-0813">Transport</keyword>
<protein>
    <recommendedName>
        <fullName evidence="15">Sorting nexin-16</fullName>
    </recommendedName>
</protein>
<dbReference type="Gene3D" id="3.30.1520.10">
    <property type="entry name" value="Phox-like domain"/>
    <property type="match status" value="1"/>
</dbReference>
<evidence type="ECO:0000256" key="1">
    <source>
        <dbReference type="ARBA" id="ARBA00004146"/>
    </source>
</evidence>
<dbReference type="InterPro" id="IPR051837">
    <property type="entry name" value="SortingNexin/PXDomain-PKLike"/>
</dbReference>
<dbReference type="GO" id="GO:0031902">
    <property type="term" value="C:late endosome membrane"/>
    <property type="evidence" value="ECO:0007669"/>
    <property type="project" value="UniProtKB-SubCell"/>
</dbReference>
<evidence type="ECO:0000313" key="19">
    <source>
        <dbReference type="Ensembl" id="ENSSPAP00000010709.1"/>
    </source>
</evidence>
<evidence type="ECO:0000256" key="8">
    <source>
        <dbReference type="ARBA" id="ARBA00022753"/>
    </source>
</evidence>
<dbReference type="GO" id="GO:0005764">
    <property type="term" value="C:lysosome"/>
    <property type="evidence" value="ECO:0007669"/>
    <property type="project" value="UniProtKB-SubCell"/>
</dbReference>
<dbReference type="PROSITE" id="PS50195">
    <property type="entry name" value="PX"/>
    <property type="match status" value="1"/>
</dbReference>
<dbReference type="PANTHER" id="PTHR22999:SF23">
    <property type="entry name" value="SORTING NEXIN-16"/>
    <property type="match status" value="1"/>
</dbReference>
<name>A0A3B4ZX74_9TELE</name>
<dbReference type="Pfam" id="PF00787">
    <property type="entry name" value="PX"/>
    <property type="match status" value="1"/>
</dbReference>
<feature type="coiled-coil region" evidence="16">
    <location>
        <begin position="241"/>
        <end position="282"/>
    </location>
</feature>
<evidence type="ECO:0000256" key="13">
    <source>
        <dbReference type="ARBA" id="ARBA00023228"/>
    </source>
</evidence>
<dbReference type="GeneTree" id="ENSGT00390000005651"/>
<accession>A0A3B4ZX74</accession>
<dbReference type="CDD" id="cd07276">
    <property type="entry name" value="PX_SNX16"/>
    <property type="match status" value="1"/>
</dbReference>
<evidence type="ECO:0000256" key="7">
    <source>
        <dbReference type="ARBA" id="ARBA00022553"/>
    </source>
</evidence>
<comment type="subunit">
    <text evidence="14">Homooligomer. Interacts with EGFR.</text>
</comment>
<comment type="subcellular location">
    <subcellularLocation>
        <location evidence="4">Cytoplasm</location>
    </subcellularLocation>
    <subcellularLocation>
        <location evidence="1">Early endosome membrane</location>
    </subcellularLocation>
    <subcellularLocation>
        <location evidence="3">Late endosome membrane</location>
        <topology evidence="3">Peripheral membrane protein</topology>
        <orientation evidence="3">Cytoplasmic side</orientation>
    </subcellularLocation>
    <subcellularLocation>
        <location evidence="2">Lysosome</location>
    </subcellularLocation>
</comment>
<dbReference type="GO" id="GO:0035091">
    <property type="term" value="F:phosphatidylinositol binding"/>
    <property type="evidence" value="ECO:0007669"/>
    <property type="project" value="InterPro"/>
</dbReference>
<evidence type="ECO:0000256" key="10">
    <source>
        <dbReference type="ARBA" id="ARBA00023054"/>
    </source>
</evidence>
<dbReference type="GO" id="GO:0008333">
    <property type="term" value="P:endosome to lysosome transport"/>
    <property type="evidence" value="ECO:0007669"/>
    <property type="project" value="TreeGrafter"/>
</dbReference>
<keyword evidence="10 16" id="KW-0175">Coiled coil</keyword>
<evidence type="ECO:0000256" key="4">
    <source>
        <dbReference type="ARBA" id="ARBA00004496"/>
    </source>
</evidence>
<evidence type="ECO:0000313" key="20">
    <source>
        <dbReference type="Proteomes" id="UP000694891"/>
    </source>
</evidence>
<keyword evidence="13" id="KW-0458">Lysosome</keyword>